<keyword evidence="1" id="KW-0227">DNA damage</keyword>
<keyword evidence="3" id="KW-0234">DNA repair</keyword>
<name>A0A858U1E4_9MOLU</name>
<reference evidence="5 6" key="1">
    <citation type="submission" date="2020-04" db="EMBL/GenBank/DDBJ databases">
        <title>Novel Mycoplasma species detected in Phocoena phocoena (harbor porpoise) from the USA.</title>
        <authorList>
            <person name="Volokhov D.V."/>
        </authorList>
    </citation>
    <scope>NUCLEOTIDE SEQUENCE [LARGE SCALE GENOMIC DNA]</scope>
    <source>
        <strain evidence="5 6">C264-NAS</strain>
    </source>
</reference>
<dbReference type="EMBL" id="CP051480">
    <property type="protein sequence ID" value="QJG66270.1"/>
    <property type="molecule type" value="Genomic_DNA"/>
</dbReference>
<dbReference type="SUPFAM" id="SSF50249">
    <property type="entry name" value="Nucleic acid-binding proteins"/>
    <property type="match status" value="1"/>
</dbReference>
<dbReference type="Pfam" id="PF11967">
    <property type="entry name" value="RecO_N"/>
    <property type="match status" value="1"/>
</dbReference>
<accession>A0A858U1E4</accession>
<sequence length="218" mass="25412">MEYETRGIILNRQEINEFDEIVSVLSERGRINIFAPGVRKAASKNNLNLQLYSLVDLEIITSKRSNLMPRLKRATLIKQIPINIMLKQEYDDIKYFFSKITSTKTKLIIDEYSEYIEYLAEEKNKTISYLLYKLMIIEGIAPRFDGCVECGRKDRLVDFEFHRGGFLCTFHSSNNKPLSLLNSLFWLNSTYISFADSCSPYDGSIIRKMIIQYLIEVL</sequence>
<dbReference type="Gene3D" id="2.40.50.140">
    <property type="entry name" value="Nucleic acid-binding proteins"/>
    <property type="match status" value="1"/>
</dbReference>
<evidence type="ECO:0000259" key="4">
    <source>
        <dbReference type="Pfam" id="PF11967"/>
    </source>
</evidence>
<dbReference type="InterPro" id="IPR022572">
    <property type="entry name" value="DNA_rep/recomb_RecO_N"/>
</dbReference>
<gene>
    <name evidence="5" type="primary">recO</name>
    <name evidence="5" type="ORF">HGG64_00890</name>
</gene>
<dbReference type="Proteomes" id="UP000501728">
    <property type="component" value="Chromosome"/>
</dbReference>
<keyword evidence="6" id="KW-1185">Reference proteome</keyword>
<dbReference type="RefSeq" id="WP_169580094.1">
    <property type="nucleotide sequence ID" value="NZ_CP051480.1"/>
</dbReference>
<dbReference type="GO" id="GO:0043590">
    <property type="term" value="C:bacterial nucleoid"/>
    <property type="evidence" value="ECO:0007669"/>
    <property type="project" value="TreeGrafter"/>
</dbReference>
<dbReference type="NCBIfam" id="TIGR00613">
    <property type="entry name" value="reco"/>
    <property type="match status" value="1"/>
</dbReference>
<dbReference type="GO" id="GO:0006310">
    <property type="term" value="P:DNA recombination"/>
    <property type="evidence" value="ECO:0007669"/>
    <property type="project" value="UniProtKB-KW"/>
</dbReference>
<protein>
    <submittedName>
        <fullName evidence="5">DNA repair protein RecO</fullName>
    </submittedName>
</protein>
<evidence type="ECO:0000313" key="5">
    <source>
        <dbReference type="EMBL" id="QJG66270.1"/>
    </source>
</evidence>
<dbReference type="InterPro" id="IPR012340">
    <property type="entry name" value="NA-bd_OB-fold"/>
</dbReference>
<evidence type="ECO:0000256" key="3">
    <source>
        <dbReference type="ARBA" id="ARBA00023204"/>
    </source>
</evidence>
<dbReference type="Pfam" id="PF02565">
    <property type="entry name" value="RecO_C"/>
    <property type="match status" value="1"/>
</dbReference>
<dbReference type="PANTHER" id="PTHR33991">
    <property type="entry name" value="DNA REPAIR PROTEIN RECO"/>
    <property type="match status" value="1"/>
</dbReference>
<dbReference type="GO" id="GO:0006302">
    <property type="term" value="P:double-strand break repair"/>
    <property type="evidence" value="ECO:0007669"/>
    <property type="project" value="TreeGrafter"/>
</dbReference>
<dbReference type="PANTHER" id="PTHR33991:SF1">
    <property type="entry name" value="DNA REPAIR PROTEIN RECO"/>
    <property type="match status" value="1"/>
</dbReference>
<evidence type="ECO:0000313" key="6">
    <source>
        <dbReference type="Proteomes" id="UP000501728"/>
    </source>
</evidence>
<dbReference type="KEGG" id="mphn:HGG64_00890"/>
<evidence type="ECO:0000256" key="2">
    <source>
        <dbReference type="ARBA" id="ARBA00023172"/>
    </source>
</evidence>
<evidence type="ECO:0000256" key="1">
    <source>
        <dbReference type="ARBA" id="ARBA00022763"/>
    </source>
</evidence>
<proteinExistence type="predicted"/>
<feature type="domain" description="DNA replication/recombination mediator RecO N-terminal" evidence="4">
    <location>
        <begin position="1"/>
        <end position="79"/>
    </location>
</feature>
<dbReference type="InterPro" id="IPR003717">
    <property type="entry name" value="RecO"/>
</dbReference>
<organism evidence="5 6">
    <name type="scientific">Mycoplasma phocoeninasale</name>
    <dbReference type="NCBI Taxonomy" id="2726117"/>
    <lineage>
        <taxon>Bacteria</taxon>
        <taxon>Bacillati</taxon>
        <taxon>Mycoplasmatota</taxon>
        <taxon>Mollicutes</taxon>
        <taxon>Mycoplasmataceae</taxon>
        <taxon>Mycoplasma</taxon>
    </lineage>
</organism>
<dbReference type="AlphaFoldDB" id="A0A858U1E4"/>
<dbReference type="SUPFAM" id="SSF57863">
    <property type="entry name" value="ArfGap/RecO-like zinc finger"/>
    <property type="match status" value="1"/>
</dbReference>
<keyword evidence="2" id="KW-0233">DNA recombination</keyword>
<dbReference type="InterPro" id="IPR037278">
    <property type="entry name" value="ARFGAP/RecO"/>
</dbReference>